<accession>A0ABD1QGY0</accession>
<proteinExistence type="predicted"/>
<reference evidence="2" key="1">
    <citation type="submission" date="2024-07" db="EMBL/GenBank/DDBJ databases">
        <title>Two chromosome-level genome assemblies of Korean endemic species Abeliophyllum distichum and Forsythia ovata (Oleaceae).</title>
        <authorList>
            <person name="Jang H."/>
        </authorList>
    </citation>
    <scope>NUCLEOTIDE SEQUENCE [LARGE SCALE GENOMIC DNA]</scope>
</reference>
<keyword evidence="2" id="KW-1185">Reference proteome</keyword>
<evidence type="ECO:0000313" key="2">
    <source>
        <dbReference type="Proteomes" id="UP001604336"/>
    </source>
</evidence>
<keyword evidence="1" id="KW-0808">Transferase</keyword>
<keyword evidence="1" id="KW-0695">RNA-directed DNA polymerase</keyword>
<protein>
    <submittedName>
        <fullName evidence="1">RNA-directed DNA polymerase</fullName>
    </submittedName>
</protein>
<name>A0ABD1QGY0_9LAMI</name>
<evidence type="ECO:0000313" key="1">
    <source>
        <dbReference type="EMBL" id="KAL2474279.1"/>
    </source>
</evidence>
<organism evidence="1 2">
    <name type="scientific">Abeliophyllum distichum</name>
    <dbReference type="NCBI Taxonomy" id="126358"/>
    <lineage>
        <taxon>Eukaryota</taxon>
        <taxon>Viridiplantae</taxon>
        <taxon>Streptophyta</taxon>
        <taxon>Embryophyta</taxon>
        <taxon>Tracheophyta</taxon>
        <taxon>Spermatophyta</taxon>
        <taxon>Magnoliopsida</taxon>
        <taxon>eudicotyledons</taxon>
        <taxon>Gunneridae</taxon>
        <taxon>Pentapetalae</taxon>
        <taxon>asterids</taxon>
        <taxon>lamiids</taxon>
        <taxon>Lamiales</taxon>
        <taxon>Oleaceae</taxon>
        <taxon>Forsythieae</taxon>
        <taxon>Abeliophyllum</taxon>
    </lineage>
</organism>
<dbReference type="GO" id="GO:0003964">
    <property type="term" value="F:RNA-directed DNA polymerase activity"/>
    <property type="evidence" value="ECO:0007669"/>
    <property type="project" value="UniProtKB-KW"/>
</dbReference>
<dbReference type="EMBL" id="JBFOLK010000011">
    <property type="protein sequence ID" value="KAL2474279.1"/>
    <property type="molecule type" value="Genomic_DNA"/>
</dbReference>
<gene>
    <name evidence="1" type="ORF">Adt_35015</name>
</gene>
<keyword evidence="1" id="KW-0548">Nucleotidyltransferase</keyword>
<sequence length="143" mass="17203">MRQRRWLELVKDYDCETHYHPRKVNVVDDALSKTIGDLEMLIAQRPLWRKFERLSLEVVTTPSNSVARIVILLVQPNLCDRIKSYQRCDQFFEFIKAEIDTENQYQIKSYQRCDQFFEFIKAEIDTEKWKDFDVAEDKALSYP</sequence>
<dbReference type="AlphaFoldDB" id="A0ABD1QGY0"/>
<dbReference type="Proteomes" id="UP001604336">
    <property type="component" value="Unassembled WGS sequence"/>
</dbReference>
<comment type="caution">
    <text evidence="1">The sequence shown here is derived from an EMBL/GenBank/DDBJ whole genome shotgun (WGS) entry which is preliminary data.</text>
</comment>